<organism evidence="2">
    <name type="scientific">marine sediment metagenome</name>
    <dbReference type="NCBI Taxonomy" id="412755"/>
    <lineage>
        <taxon>unclassified sequences</taxon>
        <taxon>metagenomes</taxon>
        <taxon>ecological metagenomes</taxon>
    </lineage>
</organism>
<evidence type="ECO:0000313" key="2">
    <source>
        <dbReference type="EMBL" id="KKM84607.1"/>
    </source>
</evidence>
<evidence type="ECO:0000256" key="1">
    <source>
        <dbReference type="SAM" id="MobiDB-lite"/>
    </source>
</evidence>
<name>A0A0F9NTI2_9ZZZZ</name>
<sequence length="483" mass="53854">MPFLEDLGSAAGGLNRALLANRQFGLQEEANDIRQERADALNRQTELEIAQAPTPEDIETQRQFRLEELDQIQGKNEAREREEKEEEESNKFVTLDGFLDDLPGVVTPSQKVIVSDFIATSGVSFNEASRTRKGDIQDAMEGFQENPALMKSWHLAAITDADKKIEGITGEILKLQKKESKTRDDIDKMDELATEIEALRELNQQSNLGVNTFSEQDVLSTDKLESLAIQDIADKETGGDLIEAIKAFKERVEGQQSGNEFREQIDALNLQQNEQEPVQVSPLSREAILRATGFQAGAFKFLAKAAGSFLPGEQFPKTQDAINDINLFNQQVVAAVALSPRFNEGEINRIKKFLIPGGSFFSDPPFALRQLLGLRDIFETNNTQMLNAINSGTVAPKQTEEFIEKINVNNIVLNLIPSRELLQSPNIFKQQQQGKTVEDINNMNVEQIRNIPFSQAKLFPKEVKAEMLRRIESGSKAGASGSF</sequence>
<feature type="region of interest" description="Disordered" evidence="1">
    <location>
        <begin position="70"/>
        <end position="90"/>
    </location>
</feature>
<gene>
    <name evidence="2" type="ORF">LCGC14_1297450</name>
</gene>
<dbReference type="EMBL" id="LAZR01007538">
    <property type="protein sequence ID" value="KKM84607.1"/>
    <property type="molecule type" value="Genomic_DNA"/>
</dbReference>
<protein>
    <submittedName>
        <fullName evidence="2">Uncharacterized protein</fullName>
    </submittedName>
</protein>
<accession>A0A0F9NTI2</accession>
<reference evidence="2" key="1">
    <citation type="journal article" date="2015" name="Nature">
        <title>Complex archaea that bridge the gap between prokaryotes and eukaryotes.</title>
        <authorList>
            <person name="Spang A."/>
            <person name="Saw J.H."/>
            <person name="Jorgensen S.L."/>
            <person name="Zaremba-Niedzwiedzka K."/>
            <person name="Martijn J."/>
            <person name="Lind A.E."/>
            <person name="van Eijk R."/>
            <person name="Schleper C."/>
            <person name="Guy L."/>
            <person name="Ettema T.J."/>
        </authorList>
    </citation>
    <scope>NUCLEOTIDE SEQUENCE</scope>
</reference>
<proteinExistence type="predicted"/>
<dbReference type="AlphaFoldDB" id="A0A0F9NTI2"/>
<comment type="caution">
    <text evidence="2">The sequence shown here is derived from an EMBL/GenBank/DDBJ whole genome shotgun (WGS) entry which is preliminary data.</text>
</comment>